<evidence type="ECO:0000256" key="2">
    <source>
        <dbReference type="ARBA" id="ARBA00023015"/>
    </source>
</evidence>
<sequence>MPKHLRQSKSGACTECQCSGSAPCAYCARSNKQCIFSGPPQRTPLTRQNLDELEHRCRALRRLLQKLNPDLDVERALKQMNRDEPLAYVSNRGNSSITEDNPATPDRFDWSEASLVSPAAETYQSPEEGPDGMASLPSSKCDTGYLGTGSGSSLMETISHLLPAQPTLATEGERSTYRKSVGPTNKGRPDSLALARSLSDTATTARLIDAYFLSYNRAYPILHEPTFRERYHHRHQIHEASSWHPIFYTVLAIGSWITGADMEPDAYDFYAAARSRMSLRMLEVGNILTVQAFLLMGNYLQKRDRPNTGYNFIGIAYRMALGLGLHREPQSGTKHDTLLHERRRVLWWIVYSFDSGFSLTTGRPVMASDSFIETRLPRNIDDSKYSMDSTVPAPVDHPTHYSAVITQSQLASISNQVFHELFSATGHHPFDMKLPRGIEHRLKVWRLSLPAYFSTHNIPDWFRGPRAVVLWKEQNVRMLLWWGSHRVCNSTADRNEALNACEYTAMETIQSISAFCNESPDALHPGLTWYATYFLFQAALVLNIFRLQEPSVQAPHIGRTTEELWLLSVTRAHDCLGSLSQSSKPASRCLEVLERIKHYCQSRQPSSLPVTTSATGALPNITSITGNTLPDLQPATFAADPALQIFLENTSLETDPFEGIEGFPGTQELELFDYLPLSGYELGEGEGSMLFTSGTHPP</sequence>
<evidence type="ECO:0000313" key="9">
    <source>
        <dbReference type="Proteomes" id="UP000325579"/>
    </source>
</evidence>
<keyword evidence="9" id="KW-1185">Reference proteome</keyword>
<evidence type="ECO:0000256" key="6">
    <source>
        <dbReference type="SAM" id="MobiDB-lite"/>
    </source>
</evidence>
<dbReference type="GO" id="GO:0008270">
    <property type="term" value="F:zinc ion binding"/>
    <property type="evidence" value="ECO:0007669"/>
    <property type="project" value="InterPro"/>
</dbReference>
<dbReference type="GO" id="GO:0006351">
    <property type="term" value="P:DNA-templated transcription"/>
    <property type="evidence" value="ECO:0007669"/>
    <property type="project" value="InterPro"/>
</dbReference>
<evidence type="ECO:0000256" key="1">
    <source>
        <dbReference type="ARBA" id="ARBA00022723"/>
    </source>
</evidence>
<dbReference type="InterPro" id="IPR036864">
    <property type="entry name" value="Zn2-C6_fun-type_DNA-bd_sf"/>
</dbReference>
<dbReference type="GO" id="GO:0000981">
    <property type="term" value="F:DNA-binding transcription factor activity, RNA polymerase II-specific"/>
    <property type="evidence" value="ECO:0007669"/>
    <property type="project" value="InterPro"/>
</dbReference>
<evidence type="ECO:0000313" key="8">
    <source>
        <dbReference type="EMBL" id="KAE8408340.1"/>
    </source>
</evidence>
<dbReference type="PANTHER" id="PTHR47424">
    <property type="entry name" value="REGULATORY PROTEIN GAL4"/>
    <property type="match status" value="1"/>
</dbReference>
<evidence type="ECO:0000256" key="5">
    <source>
        <dbReference type="ARBA" id="ARBA00023242"/>
    </source>
</evidence>
<gene>
    <name evidence="8" type="ORF">BDV37DRAFT_279283</name>
</gene>
<evidence type="ECO:0000256" key="4">
    <source>
        <dbReference type="ARBA" id="ARBA00023163"/>
    </source>
</evidence>
<name>A0A5N7DPE8_9EURO</name>
<dbReference type="Proteomes" id="UP000325579">
    <property type="component" value="Unassembled WGS sequence"/>
</dbReference>
<dbReference type="AlphaFoldDB" id="A0A5N7DPE8"/>
<keyword evidence="2" id="KW-0805">Transcription regulation</keyword>
<dbReference type="OrthoDB" id="3364175at2759"/>
<feature type="region of interest" description="Disordered" evidence="6">
    <location>
        <begin position="116"/>
        <end position="142"/>
    </location>
</feature>
<dbReference type="RefSeq" id="XP_031945659.1">
    <property type="nucleotide sequence ID" value="XM_032086300.1"/>
</dbReference>
<dbReference type="SMART" id="SM00906">
    <property type="entry name" value="Fungal_trans"/>
    <property type="match status" value="1"/>
</dbReference>
<feature type="domain" description="Xylanolytic transcriptional activator regulatory" evidence="7">
    <location>
        <begin position="309"/>
        <end position="383"/>
    </location>
</feature>
<feature type="region of interest" description="Disordered" evidence="6">
    <location>
        <begin position="90"/>
        <end position="109"/>
    </location>
</feature>
<dbReference type="GO" id="GO:0000978">
    <property type="term" value="F:RNA polymerase II cis-regulatory region sequence-specific DNA binding"/>
    <property type="evidence" value="ECO:0007669"/>
    <property type="project" value="TreeGrafter"/>
</dbReference>
<protein>
    <submittedName>
        <fullName evidence="8">Fungal-specific transcription factor domain-containing protein</fullName>
    </submittedName>
</protein>
<proteinExistence type="predicted"/>
<feature type="region of interest" description="Disordered" evidence="6">
    <location>
        <begin position="165"/>
        <end position="189"/>
    </location>
</feature>
<keyword evidence="1" id="KW-0479">Metal-binding</keyword>
<dbReference type="GeneID" id="43670991"/>
<dbReference type="Pfam" id="PF04082">
    <property type="entry name" value="Fungal_trans"/>
    <property type="match status" value="1"/>
</dbReference>
<dbReference type="EMBL" id="ML736744">
    <property type="protein sequence ID" value="KAE8408340.1"/>
    <property type="molecule type" value="Genomic_DNA"/>
</dbReference>
<accession>A0A5N7DPE8</accession>
<dbReference type="GO" id="GO:0005634">
    <property type="term" value="C:nucleus"/>
    <property type="evidence" value="ECO:0007669"/>
    <property type="project" value="TreeGrafter"/>
</dbReference>
<keyword evidence="3" id="KW-0238">DNA-binding</keyword>
<reference evidence="8 9" key="1">
    <citation type="submission" date="2019-04" db="EMBL/GenBank/DDBJ databases">
        <authorList>
            <consortium name="DOE Joint Genome Institute"/>
            <person name="Mondo S."/>
            <person name="Kjaerbolling I."/>
            <person name="Vesth T."/>
            <person name="Frisvad J.C."/>
            <person name="Nybo J.L."/>
            <person name="Theobald S."/>
            <person name="Kildgaard S."/>
            <person name="Isbrandt T."/>
            <person name="Kuo A."/>
            <person name="Sato A."/>
            <person name="Lyhne E.K."/>
            <person name="Kogle M.E."/>
            <person name="Wiebenga A."/>
            <person name="Kun R.S."/>
            <person name="Lubbers R.J."/>
            <person name="Makela M.R."/>
            <person name="Barry K."/>
            <person name="Chovatia M."/>
            <person name="Clum A."/>
            <person name="Daum C."/>
            <person name="Haridas S."/>
            <person name="He G."/>
            <person name="LaButti K."/>
            <person name="Lipzen A."/>
            <person name="Riley R."/>
            <person name="Salamov A."/>
            <person name="Simmons B.A."/>
            <person name="Magnuson J.K."/>
            <person name="Henrissat B."/>
            <person name="Mortensen U.H."/>
            <person name="Larsen T.O."/>
            <person name="Devries R.P."/>
            <person name="Grigoriev I.V."/>
            <person name="Machida M."/>
            <person name="Baker S.E."/>
            <person name="Andersen M.R."/>
            <person name="Cantor M.N."/>
            <person name="Hua S.X."/>
        </authorList>
    </citation>
    <scope>NUCLEOTIDE SEQUENCE [LARGE SCALE GENOMIC DNA]</scope>
    <source>
        <strain evidence="8 9">CBS 119388</strain>
    </source>
</reference>
<dbReference type="InterPro" id="IPR001138">
    <property type="entry name" value="Zn2Cys6_DnaBD"/>
</dbReference>
<dbReference type="CDD" id="cd00067">
    <property type="entry name" value="GAL4"/>
    <property type="match status" value="1"/>
</dbReference>
<evidence type="ECO:0000256" key="3">
    <source>
        <dbReference type="ARBA" id="ARBA00023125"/>
    </source>
</evidence>
<feature type="compositionally biased region" description="Polar residues" evidence="6">
    <location>
        <begin position="91"/>
        <end position="101"/>
    </location>
</feature>
<keyword evidence="4" id="KW-0804">Transcription</keyword>
<organism evidence="8 9">
    <name type="scientific">Aspergillus pseudonomiae</name>
    <dbReference type="NCBI Taxonomy" id="1506151"/>
    <lineage>
        <taxon>Eukaryota</taxon>
        <taxon>Fungi</taxon>
        <taxon>Dikarya</taxon>
        <taxon>Ascomycota</taxon>
        <taxon>Pezizomycotina</taxon>
        <taxon>Eurotiomycetes</taxon>
        <taxon>Eurotiomycetidae</taxon>
        <taxon>Eurotiales</taxon>
        <taxon>Aspergillaceae</taxon>
        <taxon>Aspergillus</taxon>
        <taxon>Aspergillus subgen. Circumdati</taxon>
    </lineage>
</organism>
<dbReference type="InterPro" id="IPR051127">
    <property type="entry name" value="Fungal_SecMet_Regulators"/>
</dbReference>
<evidence type="ECO:0000259" key="7">
    <source>
        <dbReference type="SMART" id="SM00906"/>
    </source>
</evidence>
<dbReference type="CDD" id="cd12148">
    <property type="entry name" value="fungal_TF_MHR"/>
    <property type="match status" value="1"/>
</dbReference>
<dbReference type="InterPro" id="IPR007219">
    <property type="entry name" value="XnlR_reg_dom"/>
</dbReference>
<dbReference type="Gene3D" id="4.10.240.10">
    <property type="entry name" value="Zn(2)-C6 fungal-type DNA-binding domain"/>
    <property type="match status" value="1"/>
</dbReference>
<keyword evidence="5" id="KW-0539">Nucleus</keyword>
<dbReference type="GO" id="GO:0000435">
    <property type="term" value="P:positive regulation of transcription from RNA polymerase II promoter by galactose"/>
    <property type="evidence" value="ECO:0007669"/>
    <property type="project" value="TreeGrafter"/>
</dbReference>
<dbReference type="PANTHER" id="PTHR47424:SF2">
    <property type="entry name" value="TRANSCRIPTION FACTOR DOMAIN-CONTAINING PROTEIN-RELATED"/>
    <property type="match status" value="1"/>
</dbReference>